<dbReference type="GO" id="GO:0047389">
    <property type="term" value="F:glycerophosphocholine phosphodiesterase activity"/>
    <property type="evidence" value="ECO:0007669"/>
    <property type="project" value="TreeGrafter"/>
</dbReference>
<dbReference type="Pfam" id="PF03009">
    <property type="entry name" value="GDPD"/>
    <property type="match status" value="1"/>
</dbReference>
<dbReference type="Gene3D" id="3.20.20.190">
    <property type="entry name" value="Phosphatidylinositol (PI) phosphodiesterase"/>
    <property type="match status" value="1"/>
</dbReference>
<feature type="domain" description="GP-PDE" evidence="3">
    <location>
        <begin position="197"/>
        <end position="483"/>
    </location>
</feature>
<dbReference type="PANTHER" id="PTHR22958:SF1">
    <property type="entry name" value="GLYCEROPHOSPHOCHOLINE PHOSPHODIESTERASE GPCPD1"/>
    <property type="match status" value="1"/>
</dbReference>
<evidence type="ECO:0000313" key="4">
    <source>
        <dbReference type="EMBL" id="CAB3250519.1"/>
    </source>
</evidence>
<evidence type="ECO:0000259" key="3">
    <source>
        <dbReference type="PROSITE" id="PS51704"/>
    </source>
</evidence>
<dbReference type="FunFam" id="3.20.20.190:FF:000032">
    <property type="entry name" value="Glycerophosphoryl diester phosphodiesterase, putative"/>
    <property type="match status" value="1"/>
</dbReference>
<protein>
    <submittedName>
        <fullName evidence="4">Glycerophosphocholine phosphodiesterase GPCPD1-like</fullName>
    </submittedName>
</protein>
<sequence>MQTEFENKVDQFGIVNGIKKLEEGWLSKQTEIRLNISSPQSHPFFSSKNSVSLSNLSIKPVVYSTSNTLSISVIKPCQFQNITDIPAWGVPVPSDENSHLSCIIKTYHPNNIQVLLEFYNMKNGNLVATSIVTSEMFTTSKGILENPLLDPEWKAIASIRLPYMVIQPHTSLTMSMKHCYLQHWKPRPCVYAGHRGSGNSFTSEKVADVFENTIASFNKASQHGAQYVEFDVHLTMDKVPVVYHDLTTCVSAQKNDGSTALLKMRVCDMSLKELQTFRMNHRSRINSNKKLELDQCNSQQDHLPFPTLEQVFNKVEPQTGFNIEVKWPTLDMNNNYEDGLDKYFDANEFVDAILTTVFKHAHDRRVIFSCFDVDICIMLRRKQNKYPVLLLTNGNTMFYVPMLDLRERTNDMAIGTALSERFLGIDTLEKDVYEMPDIIKKCHDVGLIFACYGDDVGENLQLMQEKSVDIAIFDRVYEKGKPMVS</sequence>
<organism evidence="4">
    <name type="scientific">Phallusia mammillata</name>
    <dbReference type="NCBI Taxonomy" id="59560"/>
    <lineage>
        <taxon>Eukaryota</taxon>
        <taxon>Metazoa</taxon>
        <taxon>Chordata</taxon>
        <taxon>Tunicata</taxon>
        <taxon>Ascidiacea</taxon>
        <taxon>Phlebobranchia</taxon>
        <taxon>Ascidiidae</taxon>
        <taxon>Phallusia</taxon>
    </lineage>
</organism>
<dbReference type="AlphaFoldDB" id="A0A6F9DD84"/>
<name>A0A6F9DD84_9ASCI</name>
<dbReference type="GO" id="GO:0046475">
    <property type="term" value="P:glycerophospholipid catabolic process"/>
    <property type="evidence" value="ECO:0007669"/>
    <property type="project" value="TreeGrafter"/>
</dbReference>
<evidence type="ECO:0000256" key="2">
    <source>
        <dbReference type="ARBA" id="ARBA00022801"/>
    </source>
</evidence>
<dbReference type="Pfam" id="PF25329">
    <property type="entry name" value="C2_GDE1"/>
    <property type="match status" value="1"/>
</dbReference>
<proteinExistence type="evidence at transcript level"/>
<dbReference type="InterPro" id="IPR017946">
    <property type="entry name" value="PLC-like_Pdiesterase_TIM-brl"/>
</dbReference>
<dbReference type="PANTHER" id="PTHR22958">
    <property type="entry name" value="GLYCEROPHOSPHORYL DIESTER PHOSPHODIESTERASE"/>
    <property type="match status" value="1"/>
</dbReference>
<dbReference type="InterPro" id="IPR051578">
    <property type="entry name" value="GDPD"/>
</dbReference>
<evidence type="ECO:0000256" key="1">
    <source>
        <dbReference type="ARBA" id="ARBA00007277"/>
    </source>
</evidence>
<accession>A0A6F9DD84</accession>
<dbReference type="PROSITE" id="PS51704">
    <property type="entry name" value="GP_PDE"/>
    <property type="match status" value="1"/>
</dbReference>
<keyword evidence="2" id="KW-0378">Hydrolase</keyword>
<reference evidence="4" key="1">
    <citation type="submission" date="2020-04" db="EMBL/GenBank/DDBJ databases">
        <authorList>
            <person name="Neveu A P."/>
        </authorList>
    </citation>
    <scope>NUCLEOTIDE SEQUENCE</scope>
    <source>
        <tissue evidence="4">Whole embryo</tissue>
    </source>
</reference>
<dbReference type="SUPFAM" id="SSF51695">
    <property type="entry name" value="PLC-like phosphodiesterases"/>
    <property type="match status" value="1"/>
</dbReference>
<dbReference type="InterPro" id="IPR057506">
    <property type="entry name" value="C2_GPCPD1"/>
</dbReference>
<gene>
    <name evidence="4" type="primary">Gpcpd1</name>
</gene>
<comment type="similarity">
    <text evidence="1">Belongs to the glycerophosphoryl diester phosphodiesterase family.</text>
</comment>
<dbReference type="EMBL" id="LR785552">
    <property type="protein sequence ID" value="CAB3250519.1"/>
    <property type="molecule type" value="mRNA"/>
</dbReference>
<dbReference type="InterPro" id="IPR030395">
    <property type="entry name" value="GP_PDE_dom"/>
</dbReference>